<gene>
    <name evidence="2" type="ORF">FISHEDRAFT_73328</name>
</gene>
<evidence type="ECO:0000313" key="3">
    <source>
        <dbReference type="Proteomes" id="UP000054144"/>
    </source>
</evidence>
<feature type="compositionally biased region" description="Polar residues" evidence="1">
    <location>
        <begin position="1"/>
        <end position="14"/>
    </location>
</feature>
<feature type="compositionally biased region" description="Low complexity" evidence="1">
    <location>
        <begin position="26"/>
        <end position="68"/>
    </location>
</feature>
<feature type="region of interest" description="Disordered" evidence="1">
    <location>
        <begin position="349"/>
        <end position="372"/>
    </location>
</feature>
<keyword evidence="3" id="KW-1185">Reference proteome</keyword>
<sequence>MEHLSTSSHNAFTPPTQPGSPGFPQLGSTPLLGSTNTSTSLSATTSLSSISPPSASLSSSQPTATTPTPGCVEISRTFIEGLCHHFRLNRSQEDALQTILLQGQDLIQDIRNMLEERFKLNKEQRDNVRRVTGDILYSPMTHKFMNVHLETFMKLSQNPDKYGMKLLFGSPHKEKAVRAFCKEMGTSERGKLQRDLVASVTTRLTSLERFTYNSSSKFKIGSLSVNGDPAITAHNVLLKYGQQSLESSEDDLLDHADAQEGGAPPALKKRKAQGRIPKGGSFWEKVEAWLNSEISSLGGYDLSSSAWKRRVEQLTQADQALFGGYMPQQETWMGAGDLSSQSNSAFGQASASGISLSTPSQQAGRALASLLN</sequence>
<dbReference type="EMBL" id="KN881819">
    <property type="protein sequence ID" value="KIY48735.1"/>
    <property type="molecule type" value="Genomic_DNA"/>
</dbReference>
<evidence type="ECO:0000256" key="1">
    <source>
        <dbReference type="SAM" id="MobiDB-lite"/>
    </source>
</evidence>
<name>A0A0D7ADF5_9AGAR</name>
<dbReference type="OrthoDB" id="3269273at2759"/>
<feature type="region of interest" description="Disordered" evidence="1">
    <location>
        <begin position="255"/>
        <end position="274"/>
    </location>
</feature>
<protein>
    <submittedName>
        <fullName evidence="2">Uncharacterized protein</fullName>
    </submittedName>
</protein>
<evidence type="ECO:0000313" key="2">
    <source>
        <dbReference type="EMBL" id="KIY48735.1"/>
    </source>
</evidence>
<proteinExistence type="predicted"/>
<reference evidence="2 3" key="1">
    <citation type="journal article" date="2015" name="Fungal Genet. Biol.">
        <title>Evolution of novel wood decay mechanisms in Agaricales revealed by the genome sequences of Fistulina hepatica and Cylindrobasidium torrendii.</title>
        <authorList>
            <person name="Floudas D."/>
            <person name="Held B.W."/>
            <person name="Riley R."/>
            <person name="Nagy L.G."/>
            <person name="Koehler G."/>
            <person name="Ransdell A.S."/>
            <person name="Younus H."/>
            <person name="Chow J."/>
            <person name="Chiniquy J."/>
            <person name="Lipzen A."/>
            <person name="Tritt A."/>
            <person name="Sun H."/>
            <person name="Haridas S."/>
            <person name="LaButti K."/>
            <person name="Ohm R.A."/>
            <person name="Kues U."/>
            <person name="Blanchette R.A."/>
            <person name="Grigoriev I.V."/>
            <person name="Minto R.E."/>
            <person name="Hibbett D.S."/>
        </authorList>
    </citation>
    <scope>NUCLEOTIDE SEQUENCE [LARGE SCALE GENOMIC DNA]</scope>
    <source>
        <strain evidence="2 3">ATCC 64428</strain>
    </source>
</reference>
<dbReference type="Proteomes" id="UP000054144">
    <property type="component" value="Unassembled WGS sequence"/>
</dbReference>
<accession>A0A0D7ADF5</accession>
<dbReference type="AlphaFoldDB" id="A0A0D7ADF5"/>
<feature type="region of interest" description="Disordered" evidence="1">
    <location>
        <begin position="1"/>
        <end position="68"/>
    </location>
</feature>
<organism evidence="2 3">
    <name type="scientific">Fistulina hepatica ATCC 64428</name>
    <dbReference type="NCBI Taxonomy" id="1128425"/>
    <lineage>
        <taxon>Eukaryota</taxon>
        <taxon>Fungi</taxon>
        <taxon>Dikarya</taxon>
        <taxon>Basidiomycota</taxon>
        <taxon>Agaricomycotina</taxon>
        <taxon>Agaricomycetes</taxon>
        <taxon>Agaricomycetidae</taxon>
        <taxon>Agaricales</taxon>
        <taxon>Fistulinaceae</taxon>
        <taxon>Fistulina</taxon>
    </lineage>
</organism>
<feature type="compositionally biased region" description="Polar residues" evidence="1">
    <location>
        <begin position="349"/>
        <end position="363"/>
    </location>
</feature>